<dbReference type="InterPro" id="IPR024478">
    <property type="entry name" value="HlyB_4HB_MCP"/>
</dbReference>
<evidence type="ECO:0000256" key="3">
    <source>
        <dbReference type="ARBA" id="ARBA00029447"/>
    </source>
</evidence>
<accession>A0A6S6Y518</accession>
<dbReference type="RefSeq" id="WP_145770608.1">
    <property type="nucleotide sequence ID" value="NZ_LR778301.1"/>
</dbReference>
<keyword evidence="4" id="KW-0472">Membrane</keyword>
<reference evidence="5 6" key="1">
    <citation type="submission" date="2020-03" db="EMBL/GenBank/DDBJ databases">
        <authorList>
            <consortium name="Genoscope - CEA"/>
            <person name="William W."/>
        </authorList>
    </citation>
    <scope>NUCLEOTIDE SEQUENCE [LARGE SCALE GENOMIC DNA]</scope>
    <source>
        <strain evidence="6">DSM 16959</strain>
    </source>
</reference>
<dbReference type="PROSITE" id="PS50111">
    <property type="entry name" value="CHEMOTAXIS_TRANSDUC_2"/>
    <property type="match status" value="1"/>
</dbReference>
<dbReference type="InterPro" id="IPR004090">
    <property type="entry name" value="Chemotax_Me-accpt_rcpt"/>
</dbReference>
<protein>
    <recommendedName>
        <fullName evidence="7">Methyl-accepting chemotaxis protein</fullName>
    </recommendedName>
</protein>
<evidence type="ECO:0000256" key="1">
    <source>
        <dbReference type="ARBA" id="ARBA00004370"/>
    </source>
</evidence>
<dbReference type="PANTHER" id="PTHR32089">
    <property type="entry name" value="METHYL-ACCEPTING CHEMOTAXIS PROTEIN MCPB"/>
    <property type="match status" value="1"/>
</dbReference>
<dbReference type="Pfam" id="PF00672">
    <property type="entry name" value="HAMP"/>
    <property type="match status" value="1"/>
</dbReference>
<dbReference type="InterPro" id="IPR003660">
    <property type="entry name" value="HAMP_dom"/>
</dbReference>
<dbReference type="Gene3D" id="1.10.287.950">
    <property type="entry name" value="Methyl-accepting chemotaxis protein"/>
    <property type="match status" value="1"/>
</dbReference>
<dbReference type="CDD" id="cd11386">
    <property type="entry name" value="MCP_signal"/>
    <property type="match status" value="1"/>
</dbReference>
<dbReference type="GO" id="GO:0016020">
    <property type="term" value="C:membrane"/>
    <property type="evidence" value="ECO:0007669"/>
    <property type="project" value="UniProtKB-SubCell"/>
</dbReference>
<dbReference type="CDD" id="cd06225">
    <property type="entry name" value="HAMP"/>
    <property type="match status" value="1"/>
</dbReference>
<dbReference type="OrthoDB" id="9806477at2"/>
<dbReference type="KEGG" id="doe:DENOEST_0523"/>
<dbReference type="EMBL" id="LR778301">
    <property type="protein sequence ID" value="CAB1367688.1"/>
    <property type="molecule type" value="Genomic_DNA"/>
</dbReference>
<keyword evidence="2" id="KW-0807">Transducer</keyword>
<dbReference type="FunFam" id="1.10.287.950:FF:000001">
    <property type="entry name" value="Methyl-accepting chemotaxis sensory transducer"/>
    <property type="match status" value="1"/>
</dbReference>
<organism evidence="5 6">
    <name type="scientific">Denitratisoma oestradiolicum</name>
    <dbReference type="NCBI Taxonomy" id="311182"/>
    <lineage>
        <taxon>Bacteria</taxon>
        <taxon>Pseudomonadati</taxon>
        <taxon>Pseudomonadota</taxon>
        <taxon>Betaproteobacteria</taxon>
        <taxon>Nitrosomonadales</taxon>
        <taxon>Sterolibacteriaceae</taxon>
        <taxon>Denitratisoma</taxon>
    </lineage>
</organism>
<name>A0A6S6Y518_9PROT</name>
<dbReference type="PROSITE" id="PS50885">
    <property type="entry name" value="HAMP"/>
    <property type="match status" value="1"/>
</dbReference>
<dbReference type="Proteomes" id="UP000515733">
    <property type="component" value="Chromosome"/>
</dbReference>
<dbReference type="Pfam" id="PF00015">
    <property type="entry name" value="MCPsignal"/>
    <property type="match status" value="1"/>
</dbReference>
<gene>
    <name evidence="5" type="ORF">DENOEST_0523</name>
</gene>
<dbReference type="SMART" id="SM00283">
    <property type="entry name" value="MA"/>
    <property type="match status" value="1"/>
</dbReference>
<evidence type="ECO:0000256" key="4">
    <source>
        <dbReference type="SAM" id="Phobius"/>
    </source>
</evidence>
<dbReference type="Pfam" id="PF12729">
    <property type="entry name" value="4HB_MCP_1"/>
    <property type="match status" value="1"/>
</dbReference>
<keyword evidence="6" id="KW-1185">Reference proteome</keyword>
<feature type="transmembrane region" description="Helical" evidence="4">
    <location>
        <begin position="200"/>
        <end position="220"/>
    </location>
</feature>
<keyword evidence="4" id="KW-1133">Transmembrane helix</keyword>
<dbReference type="PRINTS" id="PR00260">
    <property type="entry name" value="CHEMTRNSDUCR"/>
</dbReference>
<evidence type="ECO:0000313" key="5">
    <source>
        <dbReference type="EMBL" id="CAB1367688.1"/>
    </source>
</evidence>
<dbReference type="GO" id="GO:0006935">
    <property type="term" value="P:chemotaxis"/>
    <property type="evidence" value="ECO:0007669"/>
    <property type="project" value="InterPro"/>
</dbReference>
<dbReference type="InterPro" id="IPR004089">
    <property type="entry name" value="MCPsignal_dom"/>
</dbReference>
<feature type="transmembrane region" description="Helical" evidence="4">
    <location>
        <begin position="12"/>
        <end position="30"/>
    </location>
</feature>
<comment type="subcellular location">
    <subcellularLocation>
        <location evidence="1">Membrane</location>
    </subcellularLocation>
</comment>
<keyword evidence="4" id="KW-0812">Transmembrane</keyword>
<evidence type="ECO:0000256" key="2">
    <source>
        <dbReference type="ARBA" id="ARBA00023224"/>
    </source>
</evidence>
<dbReference type="SMART" id="SM00304">
    <property type="entry name" value="HAMP"/>
    <property type="match status" value="1"/>
</dbReference>
<dbReference type="PANTHER" id="PTHR32089:SF112">
    <property type="entry name" value="LYSOZYME-LIKE PROTEIN-RELATED"/>
    <property type="match status" value="1"/>
</dbReference>
<comment type="similarity">
    <text evidence="3">Belongs to the methyl-accepting chemotaxis (MCP) protein family.</text>
</comment>
<dbReference type="SUPFAM" id="SSF58104">
    <property type="entry name" value="Methyl-accepting chemotaxis protein (MCP) signaling domain"/>
    <property type="match status" value="1"/>
</dbReference>
<proteinExistence type="inferred from homology"/>
<evidence type="ECO:0000313" key="6">
    <source>
        <dbReference type="Proteomes" id="UP000515733"/>
    </source>
</evidence>
<dbReference type="GO" id="GO:0004888">
    <property type="term" value="F:transmembrane signaling receptor activity"/>
    <property type="evidence" value="ECO:0007669"/>
    <property type="project" value="InterPro"/>
</dbReference>
<dbReference type="AlphaFoldDB" id="A0A6S6Y518"/>
<dbReference type="GO" id="GO:0007165">
    <property type="term" value="P:signal transduction"/>
    <property type="evidence" value="ECO:0007669"/>
    <property type="project" value="UniProtKB-KW"/>
</dbReference>
<sequence>MSVFSSLTVRQHLIVIFALVTTGFIAGSAMGDRMSAMMHNDAINIFDTALVPIQEAGDMESNMHDARAQLLLGLQHDPQSEWVALHDHPIDKHLNAYEDSITDIQDAYEAFARIKGLQADERNLLGALGENLSAFTSAGKEVAEAFKGGDYRQANTLILKKLNPALTGMHHQLKQLELLLLKRAKQQNIDSGRLRTRVSMIVWIGAALAILCTWGMYFFLSRTITLPLRRVKEAVSRMAEGDFSHNITSKGHTEFDELLRAVAAMQTDLRKLMAEVQTTSNVVYSNAAVLSEKLDQAARSSQEQGDRISDMSASLEQMSRAIGDVSEGASGVDHAGQDAHQWAREGTSSMQSGLTSVEKIVTTVQDSSTAIRELCDAVNHIGNLAIVIHDIAGQTNLLALNAAIEAARAGEQGRGFAVVADEVRKLAERTASSSSDIGQLLSGVGNRSEQAVATMREAMTEVEQGAVQIRSIGTILDKILAASSKVSDLTQGIAAATQQQSEGTAHAAQSMHHISSLVEGNNAALQHIAVTAAEMTRISTDLNGLVGRFRF</sequence>
<evidence type="ECO:0008006" key="7">
    <source>
        <dbReference type="Google" id="ProtNLM"/>
    </source>
</evidence>